<dbReference type="Proteomes" id="UP000239480">
    <property type="component" value="Unassembled WGS sequence"/>
</dbReference>
<keyword evidence="3" id="KW-1185">Reference proteome</keyword>
<evidence type="ECO:0000313" key="2">
    <source>
        <dbReference type="EMBL" id="PRY26537.1"/>
    </source>
</evidence>
<dbReference type="AlphaFoldDB" id="A0A2T0RZE8"/>
<dbReference type="EMBL" id="PVTD01000001">
    <property type="protein sequence ID" value="PRY26537.1"/>
    <property type="molecule type" value="Genomic_DNA"/>
</dbReference>
<comment type="caution">
    <text evidence="2">The sequence shown here is derived from an EMBL/GenBank/DDBJ whole genome shotgun (WGS) entry which is preliminary data.</text>
</comment>
<proteinExistence type="predicted"/>
<gene>
    <name evidence="2" type="ORF">CLV78_101636</name>
</gene>
<feature type="compositionally biased region" description="Low complexity" evidence="1">
    <location>
        <begin position="39"/>
        <end position="52"/>
    </location>
</feature>
<feature type="region of interest" description="Disordered" evidence="1">
    <location>
        <begin position="1"/>
        <end position="100"/>
    </location>
</feature>
<name>A0A2T0RZE8_9RHOB</name>
<protein>
    <submittedName>
        <fullName evidence="2">Uncharacterized protein</fullName>
    </submittedName>
</protein>
<evidence type="ECO:0000256" key="1">
    <source>
        <dbReference type="SAM" id="MobiDB-lite"/>
    </source>
</evidence>
<evidence type="ECO:0000313" key="3">
    <source>
        <dbReference type="Proteomes" id="UP000239480"/>
    </source>
</evidence>
<feature type="compositionally biased region" description="Basic and acidic residues" evidence="1">
    <location>
        <begin position="53"/>
        <end position="74"/>
    </location>
</feature>
<accession>A0A2T0RZE8</accession>
<reference evidence="2 3" key="1">
    <citation type="submission" date="2018-03" db="EMBL/GenBank/DDBJ databases">
        <title>Genomic Encyclopedia of Archaeal and Bacterial Type Strains, Phase II (KMG-II): from individual species to whole genera.</title>
        <authorList>
            <person name="Goeker M."/>
        </authorList>
    </citation>
    <scope>NUCLEOTIDE SEQUENCE [LARGE SCALE GENOMIC DNA]</scope>
    <source>
        <strain evidence="2 3">DSM 29328</strain>
    </source>
</reference>
<organism evidence="2 3">
    <name type="scientific">Aliiruegeria haliotis</name>
    <dbReference type="NCBI Taxonomy" id="1280846"/>
    <lineage>
        <taxon>Bacteria</taxon>
        <taxon>Pseudomonadati</taxon>
        <taxon>Pseudomonadota</taxon>
        <taxon>Alphaproteobacteria</taxon>
        <taxon>Rhodobacterales</taxon>
        <taxon>Roseobacteraceae</taxon>
        <taxon>Aliiruegeria</taxon>
    </lineage>
</organism>
<sequence>MDRVCVSTGPLLPEAPREEPPELAPGRSMPYRATRQTVDAAAISAPAMASPDADPKRFPARAAPRDPSGHDGDRPPSPAALRPLPVAEGAFALNRPLPQP</sequence>